<reference evidence="2" key="1">
    <citation type="journal article" date="2019" name="Int. J. Syst. Evol. Microbiol.">
        <title>The Global Catalogue of Microorganisms (GCM) 10K type strain sequencing project: providing services to taxonomists for standard genome sequencing and annotation.</title>
        <authorList>
            <consortium name="The Broad Institute Genomics Platform"/>
            <consortium name="The Broad Institute Genome Sequencing Center for Infectious Disease"/>
            <person name="Wu L."/>
            <person name="Ma J."/>
        </authorList>
    </citation>
    <scope>NUCLEOTIDE SEQUENCE [LARGE SCALE GENOMIC DNA]</scope>
    <source>
        <strain evidence="2">CGMCC 1.3685</strain>
    </source>
</reference>
<organism evidence="1 2">
    <name type="scientific">Glutamicibacter ardleyensis</name>
    <dbReference type="NCBI Taxonomy" id="225894"/>
    <lineage>
        <taxon>Bacteria</taxon>
        <taxon>Bacillati</taxon>
        <taxon>Actinomycetota</taxon>
        <taxon>Actinomycetes</taxon>
        <taxon>Micrococcales</taxon>
        <taxon>Micrococcaceae</taxon>
        <taxon>Glutamicibacter</taxon>
    </lineage>
</organism>
<sequence length="127" mass="13619">MTLIPNQPYPDLPAWENLASTLTNDWNVNLAGLSIQAFAEANTVSIFGRVNIGSARIGGYLPGHLMPNGSQGLTALIMKGPSCIVEIWGGGQIVMSNFSLGLTESQMIAQYQGQQLFFSGSYPRKVA</sequence>
<dbReference type="RefSeq" id="WP_188685019.1">
    <property type="nucleotide sequence ID" value="NZ_BMKX01000003.1"/>
</dbReference>
<dbReference type="Proteomes" id="UP000606115">
    <property type="component" value="Unassembled WGS sequence"/>
</dbReference>
<keyword evidence="2" id="KW-1185">Reference proteome</keyword>
<accession>A0ABQ2DHV1</accession>
<evidence type="ECO:0000313" key="1">
    <source>
        <dbReference type="EMBL" id="GGJ58728.1"/>
    </source>
</evidence>
<comment type="caution">
    <text evidence="1">The sequence shown here is derived from an EMBL/GenBank/DDBJ whole genome shotgun (WGS) entry which is preliminary data.</text>
</comment>
<proteinExistence type="predicted"/>
<name>A0ABQ2DHV1_9MICC</name>
<dbReference type="GeneID" id="303304049"/>
<evidence type="ECO:0000313" key="2">
    <source>
        <dbReference type="Proteomes" id="UP000606115"/>
    </source>
</evidence>
<protein>
    <submittedName>
        <fullName evidence="1">Uncharacterized protein</fullName>
    </submittedName>
</protein>
<dbReference type="EMBL" id="BMKX01000003">
    <property type="protein sequence ID" value="GGJ58728.1"/>
    <property type="molecule type" value="Genomic_DNA"/>
</dbReference>
<gene>
    <name evidence="1" type="ORF">GCM10007173_16820</name>
</gene>